<evidence type="ECO:0000256" key="2">
    <source>
        <dbReference type="SAM" id="Phobius"/>
    </source>
</evidence>
<evidence type="ECO:0000313" key="3">
    <source>
        <dbReference type="EMBL" id="KAF2149439.1"/>
    </source>
</evidence>
<feature type="compositionally biased region" description="Low complexity" evidence="1">
    <location>
        <begin position="110"/>
        <end position="120"/>
    </location>
</feature>
<feature type="compositionally biased region" description="Basic and acidic residues" evidence="1">
    <location>
        <begin position="440"/>
        <end position="452"/>
    </location>
</feature>
<feature type="compositionally biased region" description="Low complexity" evidence="1">
    <location>
        <begin position="73"/>
        <end position="85"/>
    </location>
</feature>
<keyword evidence="2" id="KW-0472">Membrane</keyword>
<dbReference type="AlphaFoldDB" id="A0A9P4IVB2"/>
<keyword evidence="2" id="KW-1133">Transmembrane helix</keyword>
<dbReference type="OrthoDB" id="5402307at2759"/>
<feature type="region of interest" description="Disordered" evidence="1">
    <location>
        <begin position="372"/>
        <end position="452"/>
    </location>
</feature>
<feature type="region of interest" description="Disordered" evidence="1">
    <location>
        <begin position="52"/>
        <end position="176"/>
    </location>
</feature>
<evidence type="ECO:0000313" key="4">
    <source>
        <dbReference type="Proteomes" id="UP000799439"/>
    </source>
</evidence>
<sequence length="452" mass="50422">MPLAQTVTVVNRSGKVVKTSKHLVNVFKDAKTAYLERKAEIKAVRKADLNEKEARRARERLEVDDSEWDRSSRASSRRSSYQSDSTARPRRTHSDRPRDERRHSGDSVRSGRSNPTSPRSPRSPRPHGQSRLRFEDVLSETNRESAGRELVRRNTDGILGEQRVSSPVSPKSTRSASLDDLDMSLAYGELPPPLPLRPKTREETDELRNKVSRLQTLLDEANCAQYSVVTMIENLQKNPDQLAAVALTLAEISNLASKMAPAALTSMKGIFPAVFALLASPEFMIAAGVGVGVTVIALGGYKIIKRIRNKKDADKEAIEGEPSDADELQEIRSDLSRIEVWRRGIADAQADSTATSVDGEFITPIASKQLIDEGRMRQSDLKSTKSVKSSKSKKTSKDKEKDKRKREKERKRRDSHGDDESVFDKGKALIRDPNGIRSLFKKDSRKPEPSIA</sequence>
<reference evidence="3" key="1">
    <citation type="journal article" date="2020" name="Stud. Mycol.">
        <title>101 Dothideomycetes genomes: a test case for predicting lifestyles and emergence of pathogens.</title>
        <authorList>
            <person name="Haridas S."/>
            <person name="Albert R."/>
            <person name="Binder M."/>
            <person name="Bloem J."/>
            <person name="Labutti K."/>
            <person name="Salamov A."/>
            <person name="Andreopoulos B."/>
            <person name="Baker S."/>
            <person name="Barry K."/>
            <person name="Bills G."/>
            <person name="Bluhm B."/>
            <person name="Cannon C."/>
            <person name="Castanera R."/>
            <person name="Culley D."/>
            <person name="Daum C."/>
            <person name="Ezra D."/>
            <person name="Gonzalez J."/>
            <person name="Henrissat B."/>
            <person name="Kuo A."/>
            <person name="Liang C."/>
            <person name="Lipzen A."/>
            <person name="Lutzoni F."/>
            <person name="Magnuson J."/>
            <person name="Mondo S."/>
            <person name="Nolan M."/>
            <person name="Ohm R."/>
            <person name="Pangilinan J."/>
            <person name="Park H.-J."/>
            <person name="Ramirez L."/>
            <person name="Alfaro M."/>
            <person name="Sun H."/>
            <person name="Tritt A."/>
            <person name="Yoshinaga Y."/>
            <person name="Zwiers L.-H."/>
            <person name="Turgeon B."/>
            <person name="Goodwin S."/>
            <person name="Spatafora J."/>
            <person name="Crous P."/>
            <person name="Grigoriev I."/>
        </authorList>
    </citation>
    <scope>NUCLEOTIDE SEQUENCE</scope>
    <source>
        <strain evidence="3">CBS 260.36</strain>
    </source>
</reference>
<feature type="compositionally biased region" description="Basic and acidic residues" evidence="1">
    <location>
        <begin position="92"/>
        <end position="106"/>
    </location>
</feature>
<keyword evidence="4" id="KW-1185">Reference proteome</keyword>
<name>A0A9P4IVB2_9PEZI</name>
<feature type="compositionally biased region" description="Polar residues" evidence="1">
    <location>
        <begin position="163"/>
        <end position="176"/>
    </location>
</feature>
<proteinExistence type="predicted"/>
<accession>A0A9P4IVB2</accession>
<feature type="compositionally biased region" description="Basic and acidic residues" evidence="1">
    <location>
        <begin position="372"/>
        <end position="383"/>
    </location>
</feature>
<protein>
    <submittedName>
        <fullName evidence="3">Uncharacterized protein</fullName>
    </submittedName>
</protein>
<organism evidence="3 4">
    <name type="scientific">Myriangium duriaei CBS 260.36</name>
    <dbReference type="NCBI Taxonomy" id="1168546"/>
    <lineage>
        <taxon>Eukaryota</taxon>
        <taxon>Fungi</taxon>
        <taxon>Dikarya</taxon>
        <taxon>Ascomycota</taxon>
        <taxon>Pezizomycotina</taxon>
        <taxon>Dothideomycetes</taxon>
        <taxon>Dothideomycetidae</taxon>
        <taxon>Myriangiales</taxon>
        <taxon>Myriangiaceae</taxon>
        <taxon>Myriangium</taxon>
    </lineage>
</organism>
<gene>
    <name evidence="3" type="ORF">K461DRAFT_323934</name>
</gene>
<feature type="compositionally biased region" description="Basic and acidic residues" evidence="1">
    <location>
        <begin position="415"/>
        <end position="430"/>
    </location>
</feature>
<evidence type="ECO:0000256" key="1">
    <source>
        <dbReference type="SAM" id="MobiDB-lite"/>
    </source>
</evidence>
<feature type="transmembrane region" description="Helical" evidence="2">
    <location>
        <begin position="283"/>
        <end position="301"/>
    </location>
</feature>
<feature type="compositionally biased region" description="Basic and acidic residues" evidence="1">
    <location>
        <begin position="52"/>
        <end position="72"/>
    </location>
</feature>
<keyword evidence="2" id="KW-0812">Transmembrane</keyword>
<feature type="compositionally biased region" description="Basic and acidic residues" evidence="1">
    <location>
        <begin position="132"/>
        <end position="155"/>
    </location>
</feature>
<dbReference type="Proteomes" id="UP000799439">
    <property type="component" value="Unassembled WGS sequence"/>
</dbReference>
<comment type="caution">
    <text evidence="3">The sequence shown here is derived from an EMBL/GenBank/DDBJ whole genome shotgun (WGS) entry which is preliminary data.</text>
</comment>
<feature type="compositionally biased region" description="Basic residues" evidence="1">
    <location>
        <begin position="402"/>
        <end position="414"/>
    </location>
</feature>
<dbReference type="EMBL" id="ML996091">
    <property type="protein sequence ID" value="KAF2149439.1"/>
    <property type="molecule type" value="Genomic_DNA"/>
</dbReference>